<keyword evidence="4" id="KW-1185">Reference proteome</keyword>
<proteinExistence type="predicted"/>
<dbReference type="OrthoDB" id="5346818at2759"/>
<organism evidence="3 4">
    <name type="scientific">Ascobolus immersus RN42</name>
    <dbReference type="NCBI Taxonomy" id="1160509"/>
    <lineage>
        <taxon>Eukaryota</taxon>
        <taxon>Fungi</taxon>
        <taxon>Dikarya</taxon>
        <taxon>Ascomycota</taxon>
        <taxon>Pezizomycotina</taxon>
        <taxon>Pezizomycetes</taxon>
        <taxon>Pezizales</taxon>
        <taxon>Ascobolaceae</taxon>
        <taxon>Ascobolus</taxon>
    </lineage>
</organism>
<feature type="compositionally biased region" description="Low complexity" evidence="1">
    <location>
        <begin position="57"/>
        <end position="66"/>
    </location>
</feature>
<feature type="region of interest" description="Disordered" evidence="1">
    <location>
        <begin position="270"/>
        <end position="311"/>
    </location>
</feature>
<name>A0A3N4HV58_ASCIM</name>
<dbReference type="InterPro" id="IPR024752">
    <property type="entry name" value="Myb/SANT-like_dom"/>
</dbReference>
<dbReference type="Proteomes" id="UP000275078">
    <property type="component" value="Unassembled WGS sequence"/>
</dbReference>
<evidence type="ECO:0000256" key="1">
    <source>
        <dbReference type="SAM" id="MobiDB-lite"/>
    </source>
</evidence>
<protein>
    <recommendedName>
        <fullName evidence="2">Myb/SANT-like domain-containing protein</fullName>
    </recommendedName>
</protein>
<dbReference type="PANTHER" id="PTHR46929">
    <property type="entry name" value="EXPRESSED PROTEIN"/>
    <property type="match status" value="1"/>
</dbReference>
<evidence type="ECO:0000313" key="3">
    <source>
        <dbReference type="EMBL" id="RPA77722.1"/>
    </source>
</evidence>
<dbReference type="STRING" id="1160509.A0A3N4HV58"/>
<feature type="compositionally biased region" description="Polar residues" evidence="1">
    <location>
        <begin position="30"/>
        <end position="46"/>
    </location>
</feature>
<feature type="region of interest" description="Disordered" evidence="1">
    <location>
        <begin position="1"/>
        <end position="66"/>
    </location>
</feature>
<dbReference type="EMBL" id="ML119721">
    <property type="protein sequence ID" value="RPA77722.1"/>
    <property type="molecule type" value="Genomic_DNA"/>
</dbReference>
<feature type="region of interest" description="Disordered" evidence="1">
    <location>
        <begin position="78"/>
        <end position="112"/>
    </location>
</feature>
<gene>
    <name evidence="3" type="ORF">BJ508DRAFT_309836</name>
</gene>
<evidence type="ECO:0000313" key="4">
    <source>
        <dbReference type="Proteomes" id="UP000275078"/>
    </source>
</evidence>
<dbReference type="Pfam" id="PF12776">
    <property type="entry name" value="Myb_DNA-bind_3"/>
    <property type="match status" value="1"/>
</dbReference>
<accession>A0A3N4HV58</accession>
<sequence>MGPKRKPSSLPEAPAPSTRGKRGRKAVSAIPTSASNLPDSISSPSITKRPPGRPRRGLSSPLPLATPALATPSALLVPADSTSEPEPLHNTDPAHNSVPVAEASSETTASSKVLWTSEMTGKLLDMLRQAILDGRRSDNGYKMDVWNEIAESIIKDFRFPGTLTGKKCQSRLDTLKKEYDVWNRLRVASGWHCDPSTGMIGNDDDQVWKEEIEAASNKGLVRQLQTEPLPFCWELDFIFSGITATGARAFYSQKITKDLSNTGRLDAKMPISPRAVIPTASRSGPPPTYSQTRQHKGVAPVSQLDIKSPPH</sequence>
<evidence type="ECO:0000259" key="2">
    <source>
        <dbReference type="Pfam" id="PF12776"/>
    </source>
</evidence>
<reference evidence="3 4" key="1">
    <citation type="journal article" date="2018" name="Nat. Ecol. Evol.">
        <title>Pezizomycetes genomes reveal the molecular basis of ectomycorrhizal truffle lifestyle.</title>
        <authorList>
            <person name="Murat C."/>
            <person name="Payen T."/>
            <person name="Noel B."/>
            <person name="Kuo A."/>
            <person name="Morin E."/>
            <person name="Chen J."/>
            <person name="Kohler A."/>
            <person name="Krizsan K."/>
            <person name="Balestrini R."/>
            <person name="Da Silva C."/>
            <person name="Montanini B."/>
            <person name="Hainaut M."/>
            <person name="Levati E."/>
            <person name="Barry K.W."/>
            <person name="Belfiori B."/>
            <person name="Cichocki N."/>
            <person name="Clum A."/>
            <person name="Dockter R.B."/>
            <person name="Fauchery L."/>
            <person name="Guy J."/>
            <person name="Iotti M."/>
            <person name="Le Tacon F."/>
            <person name="Lindquist E.A."/>
            <person name="Lipzen A."/>
            <person name="Malagnac F."/>
            <person name="Mello A."/>
            <person name="Molinier V."/>
            <person name="Miyauchi S."/>
            <person name="Poulain J."/>
            <person name="Riccioni C."/>
            <person name="Rubini A."/>
            <person name="Sitrit Y."/>
            <person name="Splivallo R."/>
            <person name="Traeger S."/>
            <person name="Wang M."/>
            <person name="Zifcakova L."/>
            <person name="Wipf D."/>
            <person name="Zambonelli A."/>
            <person name="Paolocci F."/>
            <person name="Nowrousian M."/>
            <person name="Ottonello S."/>
            <person name="Baldrian P."/>
            <person name="Spatafora J.W."/>
            <person name="Henrissat B."/>
            <person name="Nagy L.G."/>
            <person name="Aury J.M."/>
            <person name="Wincker P."/>
            <person name="Grigoriev I.V."/>
            <person name="Bonfante P."/>
            <person name="Martin F.M."/>
        </authorList>
    </citation>
    <scope>NUCLEOTIDE SEQUENCE [LARGE SCALE GENOMIC DNA]</scope>
    <source>
        <strain evidence="3 4">RN42</strain>
    </source>
</reference>
<dbReference type="AlphaFoldDB" id="A0A3N4HV58"/>
<dbReference type="PANTHER" id="PTHR46929:SF3">
    <property type="entry name" value="MYB_SANT-LIKE DOMAIN-CONTAINING PROTEIN"/>
    <property type="match status" value="1"/>
</dbReference>
<feature type="domain" description="Myb/SANT-like" evidence="2">
    <location>
        <begin position="115"/>
        <end position="210"/>
    </location>
</feature>
<feature type="compositionally biased region" description="Low complexity" evidence="1">
    <location>
        <begin position="101"/>
        <end position="111"/>
    </location>
</feature>